<proteinExistence type="predicted"/>
<accession>A0A562IK81</accession>
<keyword evidence="3" id="KW-1185">Reference proteome</keyword>
<keyword evidence="1" id="KW-1133">Transmembrane helix</keyword>
<dbReference type="AlphaFoldDB" id="A0A562IK81"/>
<sequence>MRQNTTIFHHPSPKEGVERVLGEDCNIILIIGRTKVKDAKRLDMAVMLMHLGRYFVTACLAACAHMHLNLRGVP</sequence>
<dbReference type="EMBL" id="VLKG01000005">
    <property type="protein sequence ID" value="TWH71427.1"/>
    <property type="molecule type" value="Genomic_DNA"/>
</dbReference>
<gene>
    <name evidence="2" type="ORF">LX59_01714</name>
</gene>
<feature type="transmembrane region" description="Helical" evidence="1">
    <location>
        <begin position="45"/>
        <end position="68"/>
    </location>
</feature>
<keyword evidence="1" id="KW-0812">Transmembrane</keyword>
<reference evidence="2 3" key="1">
    <citation type="submission" date="2019-07" db="EMBL/GenBank/DDBJ databases">
        <title>Genomic Encyclopedia of Type Strains, Phase I: the one thousand microbial genomes (KMG-I) project.</title>
        <authorList>
            <person name="Kyrpides N."/>
        </authorList>
    </citation>
    <scope>NUCLEOTIDE SEQUENCE [LARGE SCALE GENOMIC DNA]</scope>
    <source>
        <strain evidence="2 3">DSM 375</strain>
    </source>
</reference>
<keyword evidence="1" id="KW-0472">Membrane</keyword>
<evidence type="ECO:0000313" key="3">
    <source>
        <dbReference type="Proteomes" id="UP000319627"/>
    </source>
</evidence>
<comment type="caution">
    <text evidence="2">The sequence shown here is derived from an EMBL/GenBank/DDBJ whole genome shotgun (WGS) entry which is preliminary data.</text>
</comment>
<dbReference type="Proteomes" id="UP000319627">
    <property type="component" value="Unassembled WGS sequence"/>
</dbReference>
<protein>
    <submittedName>
        <fullName evidence="2">Uncharacterized protein</fullName>
    </submittedName>
</protein>
<organism evidence="2 3">
    <name type="scientific">Azomonas agilis</name>
    <dbReference type="NCBI Taxonomy" id="116849"/>
    <lineage>
        <taxon>Bacteria</taxon>
        <taxon>Pseudomonadati</taxon>
        <taxon>Pseudomonadota</taxon>
        <taxon>Gammaproteobacteria</taxon>
        <taxon>Pseudomonadales</taxon>
        <taxon>Pseudomonadaceae</taxon>
        <taxon>Azomonas</taxon>
    </lineage>
</organism>
<evidence type="ECO:0000256" key="1">
    <source>
        <dbReference type="SAM" id="Phobius"/>
    </source>
</evidence>
<name>A0A562IK81_9GAMM</name>
<evidence type="ECO:0000313" key="2">
    <source>
        <dbReference type="EMBL" id="TWH71427.1"/>
    </source>
</evidence>